<dbReference type="InterPro" id="IPR036427">
    <property type="entry name" value="Bromodomain-like_sf"/>
</dbReference>
<dbReference type="SUPFAM" id="SSF47370">
    <property type="entry name" value="Bromodomain"/>
    <property type="match status" value="1"/>
</dbReference>
<dbReference type="Pfam" id="PF00439">
    <property type="entry name" value="Bromodomain"/>
    <property type="match status" value="1"/>
</dbReference>
<dbReference type="Proteomes" id="UP001056384">
    <property type="component" value="Chromosome 12"/>
</dbReference>
<protein>
    <submittedName>
        <fullName evidence="4">Bromodomain-containing protein</fullName>
    </submittedName>
</protein>
<dbReference type="EMBL" id="CP099429">
    <property type="protein sequence ID" value="USW59106.1"/>
    <property type="molecule type" value="Genomic_DNA"/>
</dbReference>
<dbReference type="InterPro" id="IPR050935">
    <property type="entry name" value="Bromo_chromatin_reader"/>
</dbReference>
<dbReference type="GO" id="GO:0000785">
    <property type="term" value="C:chromatin"/>
    <property type="evidence" value="ECO:0007669"/>
    <property type="project" value="TreeGrafter"/>
</dbReference>
<name>A0A9Q9B8P5_9PEZI</name>
<gene>
    <name evidence="4" type="ORF">Slin15195_G124250</name>
</gene>
<keyword evidence="5" id="KW-1185">Reference proteome</keyword>
<keyword evidence="1 2" id="KW-0103">Bromodomain</keyword>
<evidence type="ECO:0000313" key="4">
    <source>
        <dbReference type="EMBL" id="USW59106.1"/>
    </source>
</evidence>
<feature type="domain" description="Bromo" evidence="3">
    <location>
        <begin position="89"/>
        <end position="161"/>
    </location>
</feature>
<dbReference type="PANTHER" id="PTHR22880:SF225">
    <property type="entry name" value="BROMODOMAIN-CONTAINING PROTEIN BET-1-RELATED"/>
    <property type="match status" value="1"/>
</dbReference>
<accession>A0A9Q9B8P5</accession>
<evidence type="ECO:0000313" key="5">
    <source>
        <dbReference type="Proteomes" id="UP001056384"/>
    </source>
</evidence>
<dbReference type="AlphaFoldDB" id="A0A9Q9B8P5"/>
<proteinExistence type="predicted"/>
<dbReference type="CDD" id="cd04369">
    <property type="entry name" value="Bromodomain"/>
    <property type="match status" value="1"/>
</dbReference>
<dbReference type="InterPro" id="IPR001487">
    <property type="entry name" value="Bromodomain"/>
</dbReference>
<evidence type="ECO:0000259" key="3">
    <source>
        <dbReference type="PROSITE" id="PS50014"/>
    </source>
</evidence>
<sequence>MDSPLRDSAVFSQPIGAGQGVKCWKQTVRVKGSSQRRTTVQIDHHDISAVSAMLDFFYEGSYSITRVKEQTPLSVPQVVSLQDIVSALQRHKSSKYLRQPFDFEAQNQPTYPRVIKQPMDLGKIQEKVRNGGYDSLYAFKEDFQLLAHNSRVFHGRDHDFTKEAVKLGDRFVEIMSKYPYAATSPAGFHKSVYRLADEFKTPKLESLAMKNYEATLSEIWADDRVRRTVANVAIRHAVELLGNESAYSAFHTVLENIPSLALELAKTVAARSEACAYNPRLMISESAEHTQLRFLCPKCSLEFRHEMPETGHYEHICRGINPLRFHQGFYPQGFTFRASVDDWLKLYQREAYGDEGYGEQASQDAQQLERVDRARKLRKRTAGLMA</sequence>
<dbReference type="SMART" id="SM00297">
    <property type="entry name" value="BROMO"/>
    <property type="match status" value="1"/>
</dbReference>
<evidence type="ECO:0000256" key="1">
    <source>
        <dbReference type="ARBA" id="ARBA00023117"/>
    </source>
</evidence>
<dbReference type="GO" id="GO:0006338">
    <property type="term" value="P:chromatin remodeling"/>
    <property type="evidence" value="ECO:0007669"/>
    <property type="project" value="TreeGrafter"/>
</dbReference>
<dbReference type="Gene3D" id="1.20.920.10">
    <property type="entry name" value="Bromodomain-like"/>
    <property type="match status" value="1"/>
</dbReference>
<dbReference type="GO" id="GO:0005634">
    <property type="term" value="C:nucleus"/>
    <property type="evidence" value="ECO:0007669"/>
    <property type="project" value="TreeGrafter"/>
</dbReference>
<dbReference type="PANTHER" id="PTHR22880">
    <property type="entry name" value="FALZ-RELATED BROMODOMAIN-CONTAINING PROTEINS"/>
    <property type="match status" value="1"/>
</dbReference>
<evidence type="ECO:0000256" key="2">
    <source>
        <dbReference type="PROSITE-ProRule" id="PRU00035"/>
    </source>
</evidence>
<dbReference type="PRINTS" id="PR00503">
    <property type="entry name" value="BROMODOMAIN"/>
</dbReference>
<dbReference type="GO" id="GO:0006355">
    <property type="term" value="P:regulation of DNA-templated transcription"/>
    <property type="evidence" value="ECO:0007669"/>
    <property type="project" value="TreeGrafter"/>
</dbReference>
<dbReference type="PROSITE" id="PS50014">
    <property type="entry name" value="BROMODOMAIN_2"/>
    <property type="match status" value="1"/>
</dbReference>
<organism evidence="4 5">
    <name type="scientific">Septoria linicola</name>
    <dbReference type="NCBI Taxonomy" id="215465"/>
    <lineage>
        <taxon>Eukaryota</taxon>
        <taxon>Fungi</taxon>
        <taxon>Dikarya</taxon>
        <taxon>Ascomycota</taxon>
        <taxon>Pezizomycotina</taxon>
        <taxon>Dothideomycetes</taxon>
        <taxon>Dothideomycetidae</taxon>
        <taxon>Mycosphaerellales</taxon>
        <taxon>Mycosphaerellaceae</taxon>
        <taxon>Septoria</taxon>
    </lineage>
</organism>
<reference evidence="4" key="1">
    <citation type="submission" date="2022-06" db="EMBL/GenBank/DDBJ databases">
        <title>Complete genome sequences of two strains of the flax pathogen Septoria linicola.</title>
        <authorList>
            <person name="Lapalu N."/>
            <person name="Simon A."/>
            <person name="Demenou B."/>
            <person name="Paumier D."/>
            <person name="Guillot M.-P."/>
            <person name="Gout L."/>
            <person name="Valade R."/>
        </authorList>
    </citation>
    <scope>NUCLEOTIDE SEQUENCE</scope>
    <source>
        <strain evidence="4">SE15195</strain>
    </source>
</reference>